<evidence type="ECO:0000313" key="4">
    <source>
        <dbReference type="Proteomes" id="UP001596422"/>
    </source>
</evidence>
<dbReference type="PANTHER" id="PTHR43228:SF1">
    <property type="entry name" value="TWO-COMPONENT RESPONSE REGULATOR ARR22"/>
    <property type="match status" value="1"/>
</dbReference>
<dbReference type="InterPro" id="IPR052048">
    <property type="entry name" value="ST_Response_Regulator"/>
</dbReference>
<dbReference type="Proteomes" id="UP001596422">
    <property type="component" value="Unassembled WGS sequence"/>
</dbReference>
<evidence type="ECO:0000259" key="2">
    <source>
        <dbReference type="PROSITE" id="PS50110"/>
    </source>
</evidence>
<dbReference type="SUPFAM" id="SSF46955">
    <property type="entry name" value="Putative DNA-binding domain"/>
    <property type="match status" value="1"/>
</dbReference>
<comment type="caution">
    <text evidence="3">The sequence shown here is derived from an EMBL/GenBank/DDBJ whole genome shotgun (WGS) entry which is preliminary data.</text>
</comment>
<protein>
    <submittedName>
        <fullName evidence="3">Response regulator</fullName>
    </submittedName>
</protein>
<evidence type="ECO:0000256" key="1">
    <source>
        <dbReference type="PROSITE-ProRule" id="PRU00169"/>
    </source>
</evidence>
<dbReference type="CDD" id="cd04762">
    <property type="entry name" value="HTH_MerR-trunc"/>
    <property type="match status" value="1"/>
</dbReference>
<sequence length="204" mass="22765">MANKKVLTSAEAAKLLGVSLRTVQLWVEQGILPAWKTPGGHRRLPLESVQQLLDQQAAQVSGQSVKEETGPAKLLIVEDKPHLRKLYSQYFLHLNMPVKVYTAENGYQGLIMIGEIKPDLLITDLMMPSMDGAQMIETILDRQCLTEDRIVVVTEMDSGSEEVGELRDSRIQVLHKPLLLNDLKKVLLQKLPLLRGDANPPLEA</sequence>
<dbReference type="PANTHER" id="PTHR43228">
    <property type="entry name" value="TWO-COMPONENT RESPONSE REGULATOR"/>
    <property type="match status" value="1"/>
</dbReference>
<dbReference type="Pfam" id="PF12728">
    <property type="entry name" value="HTH_17"/>
    <property type="match status" value="1"/>
</dbReference>
<accession>A0ABW1ZU51</accession>
<dbReference type="NCBIfam" id="TIGR01764">
    <property type="entry name" value="excise"/>
    <property type="match status" value="1"/>
</dbReference>
<dbReference type="EMBL" id="JBHSWE010000001">
    <property type="protein sequence ID" value="MFC6668798.1"/>
    <property type="molecule type" value="Genomic_DNA"/>
</dbReference>
<evidence type="ECO:0000313" key="3">
    <source>
        <dbReference type="EMBL" id="MFC6668798.1"/>
    </source>
</evidence>
<dbReference type="PROSITE" id="PS50110">
    <property type="entry name" value="RESPONSE_REGULATORY"/>
    <property type="match status" value="1"/>
</dbReference>
<organism evidence="3 4">
    <name type="scientific">Marinobacterium aestuariivivens</name>
    <dbReference type="NCBI Taxonomy" id="1698799"/>
    <lineage>
        <taxon>Bacteria</taxon>
        <taxon>Pseudomonadati</taxon>
        <taxon>Pseudomonadota</taxon>
        <taxon>Gammaproteobacteria</taxon>
        <taxon>Oceanospirillales</taxon>
        <taxon>Oceanospirillaceae</taxon>
        <taxon>Marinobacterium</taxon>
    </lineage>
</organism>
<feature type="modified residue" description="4-aspartylphosphate" evidence="1">
    <location>
        <position position="124"/>
    </location>
</feature>
<dbReference type="RefSeq" id="WP_379907357.1">
    <property type="nucleotide sequence ID" value="NZ_JBHSWE010000001.1"/>
</dbReference>
<keyword evidence="1" id="KW-0597">Phosphoprotein</keyword>
<gene>
    <name evidence="3" type="ORF">ACFQDL_00715</name>
</gene>
<name>A0ABW1ZU51_9GAMM</name>
<dbReference type="SUPFAM" id="SSF52172">
    <property type="entry name" value="CheY-like"/>
    <property type="match status" value="1"/>
</dbReference>
<dbReference type="InterPro" id="IPR001789">
    <property type="entry name" value="Sig_transdc_resp-reg_receiver"/>
</dbReference>
<dbReference type="Pfam" id="PF00072">
    <property type="entry name" value="Response_reg"/>
    <property type="match status" value="1"/>
</dbReference>
<dbReference type="InterPro" id="IPR011006">
    <property type="entry name" value="CheY-like_superfamily"/>
</dbReference>
<dbReference type="Gene3D" id="3.40.50.2300">
    <property type="match status" value="1"/>
</dbReference>
<feature type="domain" description="Response regulatory" evidence="2">
    <location>
        <begin position="73"/>
        <end position="191"/>
    </location>
</feature>
<dbReference type="InterPro" id="IPR010093">
    <property type="entry name" value="SinI_DNA-bd"/>
</dbReference>
<dbReference type="SMART" id="SM00448">
    <property type="entry name" value="REC"/>
    <property type="match status" value="1"/>
</dbReference>
<dbReference type="InterPro" id="IPR009061">
    <property type="entry name" value="DNA-bd_dom_put_sf"/>
</dbReference>
<dbReference type="Gene3D" id="1.10.1660.10">
    <property type="match status" value="1"/>
</dbReference>
<proteinExistence type="predicted"/>
<keyword evidence="4" id="KW-1185">Reference proteome</keyword>
<reference evidence="4" key="1">
    <citation type="journal article" date="2019" name="Int. J. Syst. Evol. Microbiol.">
        <title>The Global Catalogue of Microorganisms (GCM) 10K type strain sequencing project: providing services to taxonomists for standard genome sequencing and annotation.</title>
        <authorList>
            <consortium name="The Broad Institute Genomics Platform"/>
            <consortium name="The Broad Institute Genome Sequencing Center for Infectious Disease"/>
            <person name="Wu L."/>
            <person name="Ma J."/>
        </authorList>
    </citation>
    <scope>NUCLEOTIDE SEQUENCE [LARGE SCALE GENOMIC DNA]</scope>
    <source>
        <strain evidence="4">NBRC 111756</strain>
    </source>
</reference>
<dbReference type="InterPro" id="IPR041657">
    <property type="entry name" value="HTH_17"/>
</dbReference>